<feature type="chain" id="PRO_5025417418" evidence="1">
    <location>
        <begin position="21"/>
        <end position="141"/>
    </location>
</feature>
<dbReference type="EMBL" id="CP048711">
    <property type="protein sequence ID" value="QIB67058.1"/>
    <property type="molecule type" value="Genomic_DNA"/>
</dbReference>
<feature type="signal peptide" evidence="1">
    <location>
        <begin position="1"/>
        <end position="20"/>
    </location>
</feature>
<dbReference type="RefSeq" id="WP_163496486.1">
    <property type="nucleotide sequence ID" value="NZ_CP048711.1"/>
</dbReference>
<sequence>MSHWLRCTVAIGLGTMLALAAAAEPVSSETGWMELVKGHLDKNTGADVRDVQPGEKEGFKKVTLAIPKKVVQSHDGELEEITVIGQRPQSIDLIPDFKVPEFEYEWVDDYDNDYYGLIIHLRDDGSLPLRLYLESSAGFTR</sequence>
<evidence type="ECO:0000313" key="2">
    <source>
        <dbReference type="EMBL" id="QIB67058.1"/>
    </source>
</evidence>
<reference evidence="2 3" key="1">
    <citation type="submission" date="2020-02" db="EMBL/GenBank/DDBJ databases">
        <title>Genome sequencing for Kineobactrum sp. M2.</title>
        <authorList>
            <person name="Park S.-J."/>
        </authorList>
    </citation>
    <scope>NUCLEOTIDE SEQUENCE [LARGE SCALE GENOMIC DNA]</scope>
    <source>
        <strain evidence="2 3">M2</strain>
    </source>
</reference>
<accession>A0A6C0U556</accession>
<gene>
    <name evidence="2" type="ORF">G3T16_18330</name>
</gene>
<evidence type="ECO:0000313" key="3">
    <source>
        <dbReference type="Proteomes" id="UP000477680"/>
    </source>
</evidence>
<evidence type="ECO:0000256" key="1">
    <source>
        <dbReference type="SAM" id="SignalP"/>
    </source>
</evidence>
<keyword evidence="3" id="KW-1185">Reference proteome</keyword>
<keyword evidence="1" id="KW-0732">Signal</keyword>
<dbReference type="KEGG" id="kim:G3T16_18330"/>
<protein>
    <submittedName>
        <fullName evidence="2">Uncharacterized protein</fullName>
    </submittedName>
</protein>
<dbReference type="AlphaFoldDB" id="A0A6C0U556"/>
<dbReference type="Proteomes" id="UP000477680">
    <property type="component" value="Chromosome"/>
</dbReference>
<proteinExistence type="predicted"/>
<name>A0A6C0U556_9GAMM</name>
<organism evidence="2 3">
    <name type="scientific">Kineobactrum salinum</name>
    <dbReference type="NCBI Taxonomy" id="2708301"/>
    <lineage>
        <taxon>Bacteria</taxon>
        <taxon>Pseudomonadati</taxon>
        <taxon>Pseudomonadota</taxon>
        <taxon>Gammaproteobacteria</taxon>
        <taxon>Cellvibrionales</taxon>
        <taxon>Halieaceae</taxon>
        <taxon>Kineobactrum</taxon>
    </lineage>
</organism>